<evidence type="ECO:0000256" key="1">
    <source>
        <dbReference type="SAM" id="MobiDB-lite"/>
    </source>
</evidence>
<dbReference type="EMBL" id="AWSO01000402">
    <property type="protein sequence ID" value="ESK90808.1"/>
    <property type="molecule type" value="Genomic_DNA"/>
</dbReference>
<reference evidence="2 3" key="1">
    <citation type="journal article" date="2014" name="BMC Genomics">
        <title>Genome and secretome analysis of the hemibiotrophic fungal pathogen, Moniliophthora roreri, which causes frosty pod rot disease of cacao: mechanisms of the biotrophic and necrotrophic phases.</title>
        <authorList>
            <person name="Meinhardt L.W."/>
            <person name="Costa G.G.L."/>
            <person name="Thomazella D.P.T."/>
            <person name="Teixeira P.J.P.L."/>
            <person name="Carazzolle M.F."/>
            <person name="Schuster S.C."/>
            <person name="Carlson J.E."/>
            <person name="Guiltinan M.J."/>
            <person name="Mieczkowski P."/>
            <person name="Farmer A."/>
            <person name="Ramaraj T."/>
            <person name="Crozier J."/>
            <person name="Davis R.E."/>
            <person name="Shao J."/>
            <person name="Melnick R.L."/>
            <person name="Pereira G.A.G."/>
            <person name="Bailey B.A."/>
        </authorList>
    </citation>
    <scope>NUCLEOTIDE SEQUENCE [LARGE SCALE GENOMIC DNA]</scope>
    <source>
        <strain evidence="2 3">MCA 2997</strain>
    </source>
</reference>
<dbReference type="KEGG" id="mrr:Moror_16514"/>
<feature type="compositionally biased region" description="Polar residues" evidence="1">
    <location>
        <begin position="165"/>
        <end position="182"/>
    </location>
</feature>
<evidence type="ECO:0000313" key="2">
    <source>
        <dbReference type="EMBL" id="ESK90808.1"/>
    </source>
</evidence>
<dbReference type="AlphaFoldDB" id="V2WVC6"/>
<feature type="region of interest" description="Disordered" evidence="1">
    <location>
        <begin position="145"/>
        <end position="209"/>
    </location>
</feature>
<protein>
    <submittedName>
        <fullName evidence="2">Uncharacterized protein</fullName>
    </submittedName>
</protein>
<name>V2WVC6_MONRO</name>
<proteinExistence type="predicted"/>
<feature type="region of interest" description="Disordered" evidence="1">
    <location>
        <begin position="1"/>
        <end position="26"/>
    </location>
</feature>
<dbReference type="HOGENOM" id="CLU_1103034_0_0_1"/>
<accession>V2WVC6</accession>
<gene>
    <name evidence="2" type="ORF">Moror_16514</name>
</gene>
<keyword evidence="3" id="KW-1185">Reference proteome</keyword>
<dbReference type="Proteomes" id="UP000017559">
    <property type="component" value="Unassembled WGS sequence"/>
</dbReference>
<organism evidence="2 3">
    <name type="scientific">Moniliophthora roreri (strain MCA 2997)</name>
    <name type="common">Cocoa frosty pod rot fungus</name>
    <name type="synonym">Crinipellis roreri</name>
    <dbReference type="NCBI Taxonomy" id="1381753"/>
    <lineage>
        <taxon>Eukaryota</taxon>
        <taxon>Fungi</taxon>
        <taxon>Dikarya</taxon>
        <taxon>Basidiomycota</taxon>
        <taxon>Agaricomycotina</taxon>
        <taxon>Agaricomycetes</taxon>
        <taxon>Agaricomycetidae</taxon>
        <taxon>Agaricales</taxon>
        <taxon>Marasmiineae</taxon>
        <taxon>Marasmiaceae</taxon>
        <taxon>Moniliophthora</taxon>
    </lineage>
</organism>
<evidence type="ECO:0000313" key="3">
    <source>
        <dbReference type="Proteomes" id="UP000017559"/>
    </source>
</evidence>
<sequence length="252" mass="27982">MSNLPPSPRDAAEPRTPKPNSVYRSDSASHVRAKAWLLEILTAPAENTKGSQGALTLLACEVFCVAAAIKGESNSVTEERKSLRRIMDRILELTKSKADENQFTVMIQVHRRELQLIKSGLSMDRLEKVIDRLEKVMDRLEQLPVLQQRTKSAPNCPRSPPPMFTLSSTPWSLTPQDSTSQSFPPPAMTRKDNVGSTGPSRNPFVRPAEPPFSVVSPRFQEAQPIVYYNTYNSCVLGGTHTHNHYGSQEGSP</sequence>
<comment type="caution">
    <text evidence="2">The sequence shown here is derived from an EMBL/GenBank/DDBJ whole genome shotgun (WGS) entry which is preliminary data.</text>
</comment>